<comment type="caution">
    <text evidence="2">The sequence shown here is derived from an EMBL/GenBank/DDBJ whole genome shotgun (WGS) entry which is preliminary data.</text>
</comment>
<evidence type="ECO:0000256" key="1">
    <source>
        <dbReference type="SAM" id="MobiDB-lite"/>
    </source>
</evidence>
<sequence>MNQARMKQKDNETNQLPSFDPAKLFDLRERSKIPNGHSIYIQAGDTSDFDGYLIAAAGEVLQLRTKQLDFVIAVPERRVWLDKNETDLTKHDQVHSEEVLATGGAILRHLCPRACLVRGPLNQRNVIPWKMMFNEPERYGPLLKGFKTVDVRWTALKTLAERILSPQVSSVILDMNGSVGYLDSLVKILQHDGEQVLGHKLRASGRPVVVMAGVQAEVAPQTLPLPGRDPRSTSNAIYHPDGVRVLLRLAKKYSVPLLFVTNNICNQLLKFQDAGEVLEQLLGLREGEGDLLRRISDTWFGMPHLKGKCVPFDWVAFAAMLLYDRAPTTMRVVQQELWVGRNDPSVLVLRDTSNQQQNDVVTKNLEGTELYGVVSSVSYVDHAEMLALAKYAVATHSKTTSVSK</sequence>
<protein>
    <submittedName>
        <fullName evidence="2">Uncharacterized protein</fullName>
    </submittedName>
</protein>
<dbReference type="EMBL" id="BNCO01000073">
    <property type="protein sequence ID" value="GIL65181.1"/>
    <property type="molecule type" value="Genomic_DNA"/>
</dbReference>
<name>A0A8J4F8Y6_9CHLO</name>
<evidence type="ECO:0000313" key="2">
    <source>
        <dbReference type="EMBL" id="GIL65181.1"/>
    </source>
</evidence>
<evidence type="ECO:0000313" key="3">
    <source>
        <dbReference type="Proteomes" id="UP000747399"/>
    </source>
</evidence>
<accession>A0A8J4F8Y6</accession>
<feature type="region of interest" description="Disordered" evidence="1">
    <location>
        <begin position="1"/>
        <end position="20"/>
    </location>
</feature>
<organism evidence="2 3">
    <name type="scientific">Volvox africanus</name>
    <dbReference type="NCBI Taxonomy" id="51714"/>
    <lineage>
        <taxon>Eukaryota</taxon>
        <taxon>Viridiplantae</taxon>
        <taxon>Chlorophyta</taxon>
        <taxon>core chlorophytes</taxon>
        <taxon>Chlorophyceae</taxon>
        <taxon>CS clade</taxon>
        <taxon>Chlamydomonadales</taxon>
        <taxon>Volvocaceae</taxon>
        <taxon>Volvox</taxon>
    </lineage>
</organism>
<dbReference type="Proteomes" id="UP000747399">
    <property type="component" value="Unassembled WGS sequence"/>
</dbReference>
<keyword evidence="3" id="KW-1185">Reference proteome</keyword>
<proteinExistence type="predicted"/>
<dbReference type="AlphaFoldDB" id="A0A8J4F8Y6"/>
<gene>
    <name evidence="2" type="ORF">Vafri_18968</name>
</gene>
<reference evidence="2" key="1">
    <citation type="journal article" date="2021" name="Proc. Natl. Acad. Sci. U.S.A.">
        <title>Three genomes in the algal genus Volvox reveal the fate of a haploid sex-determining region after a transition to homothallism.</title>
        <authorList>
            <person name="Yamamoto K."/>
            <person name="Hamaji T."/>
            <person name="Kawai-Toyooka H."/>
            <person name="Matsuzaki R."/>
            <person name="Takahashi F."/>
            <person name="Nishimura Y."/>
            <person name="Kawachi M."/>
            <person name="Noguchi H."/>
            <person name="Minakuchi Y."/>
            <person name="Umen J.G."/>
            <person name="Toyoda A."/>
            <person name="Nozaki H."/>
        </authorList>
    </citation>
    <scope>NUCLEOTIDE SEQUENCE</scope>
    <source>
        <strain evidence="2">NIES-3780</strain>
    </source>
</reference>